<comment type="caution">
    <text evidence="1">The sequence shown here is derived from an EMBL/GenBank/DDBJ whole genome shotgun (WGS) entry which is preliminary data.</text>
</comment>
<keyword evidence="2" id="KW-1185">Reference proteome</keyword>
<accession>A0A0E9NCR1</accession>
<organism evidence="1 2">
    <name type="scientific">Saitoella complicata (strain BCRC 22490 / CBS 7301 / JCM 7358 / NBRC 10748 / NRRL Y-17804)</name>
    <dbReference type="NCBI Taxonomy" id="698492"/>
    <lineage>
        <taxon>Eukaryota</taxon>
        <taxon>Fungi</taxon>
        <taxon>Dikarya</taxon>
        <taxon>Ascomycota</taxon>
        <taxon>Taphrinomycotina</taxon>
        <taxon>Taphrinomycotina incertae sedis</taxon>
        <taxon>Saitoella</taxon>
    </lineage>
</organism>
<evidence type="ECO:0000313" key="2">
    <source>
        <dbReference type="Proteomes" id="UP000033140"/>
    </source>
</evidence>
<sequence>MVAPPQRLQYTASVTGLRTTVSRRPRSVILPRLLHEHDAAGPQRKSPYSTLLSIPRAAELTSYLSTERRFTLQFPRRTGSGIGQGAPVRVAVKQFNQKNVKTGVHVGKGPRALGGVLTLNVPTNGLAAP</sequence>
<proteinExistence type="predicted"/>
<reference evidence="1 2" key="1">
    <citation type="journal article" date="2011" name="J. Gen. Appl. Microbiol.">
        <title>Draft genome sequencing of the enigmatic yeast Saitoella complicata.</title>
        <authorList>
            <person name="Nishida H."/>
            <person name="Hamamoto M."/>
            <person name="Sugiyama J."/>
        </authorList>
    </citation>
    <scope>NUCLEOTIDE SEQUENCE [LARGE SCALE GENOMIC DNA]</scope>
    <source>
        <strain evidence="1 2">NRRL Y-17804</strain>
    </source>
</reference>
<gene>
    <name evidence="1" type="ORF">G7K_1415-t1</name>
</gene>
<evidence type="ECO:0000313" key="1">
    <source>
        <dbReference type="EMBL" id="GAO47205.1"/>
    </source>
</evidence>
<reference evidence="1 2" key="3">
    <citation type="journal article" date="2015" name="Genome Announc.">
        <title>Draft Genome Sequence of the Archiascomycetous Yeast Saitoella complicata.</title>
        <authorList>
            <person name="Yamauchi K."/>
            <person name="Kondo S."/>
            <person name="Hamamoto M."/>
            <person name="Takahashi Y."/>
            <person name="Ogura Y."/>
            <person name="Hayashi T."/>
            <person name="Nishida H."/>
        </authorList>
    </citation>
    <scope>NUCLEOTIDE SEQUENCE [LARGE SCALE GENOMIC DNA]</scope>
    <source>
        <strain evidence="1 2">NRRL Y-17804</strain>
    </source>
</reference>
<reference evidence="1 2" key="2">
    <citation type="journal article" date="2014" name="J. Gen. Appl. Microbiol.">
        <title>The early diverging ascomycetous budding yeast Saitoella complicata has three histone deacetylases belonging to the Clr6, Hos2, and Rpd3 lineages.</title>
        <authorList>
            <person name="Nishida H."/>
            <person name="Matsumoto T."/>
            <person name="Kondo S."/>
            <person name="Hamamoto M."/>
            <person name="Yoshikawa H."/>
        </authorList>
    </citation>
    <scope>NUCLEOTIDE SEQUENCE [LARGE SCALE GENOMIC DNA]</scope>
    <source>
        <strain evidence="1 2">NRRL Y-17804</strain>
    </source>
</reference>
<dbReference type="EMBL" id="BACD03000007">
    <property type="protein sequence ID" value="GAO47205.1"/>
    <property type="molecule type" value="Genomic_DNA"/>
</dbReference>
<name>A0A0E9NCR1_SAICN</name>
<protein>
    <submittedName>
        <fullName evidence="1">Uncharacterized protein</fullName>
    </submittedName>
</protein>
<dbReference type="Proteomes" id="UP000033140">
    <property type="component" value="Unassembled WGS sequence"/>
</dbReference>
<dbReference type="AlphaFoldDB" id="A0A0E9NCR1"/>